<dbReference type="InterPro" id="IPR013568">
    <property type="entry name" value="SEFIR_dom"/>
</dbReference>
<dbReference type="InterPro" id="IPR053047">
    <property type="entry name" value="E3_ubiq_ligase_TRAF3IP2"/>
</dbReference>
<evidence type="ECO:0000256" key="1">
    <source>
        <dbReference type="SAM" id="MobiDB-lite"/>
    </source>
</evidence>
<dbReference type="EMBL" id="JANPWB010000009">
    <property type="protein sequence ID" value="KAJ1154938.1"/>
    <property type="molecule type" value="Genomic_DNA"/>
</dbReference>
<gene>
    <name evidence="3" type="ORF">NDU88_007677</name>
</gene>
<evidence type="ECO:0000259" key="2">
    <source>
        <dbReference type="PROSITE" id="PS51534"/>
    </source>
</evidence>
<organism evidence="3 4">
    <name type="scientific">Pleurodeles waltl</name>
    <name type="common">Iberian ribbed newt</name>
    <dbReference type="NCBI Taxonomy" id="8319"/>
    <lineage>
        <taxon>Eukaryota</taxon>
        <taxon>Metazoa</taxon>
        <taxon>Chordata</taxon>
        <taxon>Craniata</taxon>
        <taxon>Vertebrata</taxon>
        <taxon>Euteleostomi</taxon>
        <taxon>Amphibia</taxon>
        <taxon>Batrachia</taxon>
        <taxon>Caudata</taxon>
        <taxon>Salamandroidea</taxon>
        <taxon>Salamandridae</taxon>
        <taxon>Pleurodelinae</taxon>
        <taxon>Pleurodeles</taxon>
    </lineage>
</organism>
<dbReference type="GO" id="GO:0006959">
    <property type="term" value="P:humoral immune response"/>
    <property type="evidence" value="ECO:0007669"/>
    <property type="project" value="TreeGrafter"/>
</dbReference>
<protein>
    <recommendedName>
        <fullName evidence="2">SEFIR domain-containing protein</fullName>
    </recommendedName>
</protein>
<name>A0AAV7RVT0_PLEWA</name>
<dbReference type="Pfam" id="PF08357">
    <property type="entry name" value="SEFIR"/>
    <property type="match status" value="1"/>
</dbReference>
<feature type="compositionally biased region" description="Polar residues" evidence="1">
    <location>
        <begin position="21"/>
        <end position="30"/>
    </location>
</feature>
<feature type="region of interest" description="Disordered" evidence="1">
    <location>
        <begin position="1"/>
        <end position="33"/>
    </location>
</feature>
<dbReference type="Proteomes" id="UP001066276">
    <property type="component" value="Chromosome 5"/>
</dbReference>
<dbReference type="PROSITE" id="PS51534">
    <property type="entry name" value="SEFIR"/>
    <property type="match status" value="1"/>
</dbReference>
<dbReference type="AlphaFoldDB" id="A0AAV7RVT0"/>
<reference evidence="3" key="1">
    <citation type="journal article" date="2022" name="bioRxiv">
        <title>Sequencing and chromosome-scale assembly of the giantPleurodeles waltlgenome.</title>
        <authorList>
            <person name="Brown T."/>
            <person name="Elewa A."/>
            <person name="Iarovenko S."/>
            <person name="Subramanian E."/>
            <person name="Araus A.J."/>
            <person name="Petzold A."/>
            <person name="Susuki M."/>
            <person name="Suzuki K.-i.T."/>
            <person name="Hayashi T."/>
            <person name="Toyoda A."/>
            <person name="Oliveira C."/>
            <person name="Osipova E."/>
            <person name="Leigh N.D."/>
            <person name="Simon A."/>
            <person name="Yun M.H."/>
        </authorList>
    </citation>
    <scope>NUCLEOTIDE SEQUENCE</scope>
    <source>
        <strain evidence="3">20211129_DDA</strain>
        <tissue evidence="3">Liver</tissue>
    </source>
</reference>
<accession>A0AAV7RVT0</accession>
<feature type="domain" description="SEFIR" evidence="2">
    <location>
        <begin position="186"/>
        <end position="327"/>
    </location>
</feature>
<dbReference type="PANTHER" id="PTHR34257">
    <property type="entry name" value="ADAPTER PROTEIN CIKS"/>
    <property type="match status" value="1"/>
</dbReference>
<proteinExistence type="predicted"/>
<dbReference type="PANTHER" id="PTHR34257:SF2">
    <property type="entry name" value="E3 UBIQUITIN LIGASE TRAF3IP2"/>
    <property type="match status" value="1"/>
</dbReference>
<dbReference type="GO" id="GO:0043123">
    <property type="term" value="P:positive regulation of canonical NF-kappaB signal transduction"/>
    <property type="evidence" value="ECO:0007669"/>
    <property type="project" value="TreeGrafter"/>
</dbReference>
<evidence type="ECO:0000313" key="3">
    <source>
        <dbReference type="EMBL" id="KAJ1154938.1"/>
    </source>
</evidence>
<comment type="caution">
    <text evidence="3">The sequence shown here is derived from an EMBL/GenBank/DDBJ whole genome shotgun (WGS) entry which is preliminary data.</text>
</comment>
<keyword evidence="4" id="KW-1185">Reference proteome</keyword>
<evidence type="ECO:0000313" key="4">
    <source>
        <dbReference type="Proteomes" id="UP001066276"/>
    </source>
</evidence>
<sequence length="351" mass="40024">MDHLQPHQPPVSGQKLHMQSKDTGYGSQPQDPLAISQLELPGPLMSTEPQRDPLCSTGPHLNPKLCCPIDPRQQMLYDEVGNKLHDHHRAPPVQQLYFGYNINPNQSLSQNSVGPPAFNQNVPRMDIYIPASSRQQIDMSSLSRDYLHQDNMHGCSVNAEVHNTRINSQAAPQVGTVRRSNLPKELRKVFITYSADAPLEVINLYRFLCTNGFEAAMDMFEGTLRGIDIIKWMERYLSDKAVMIIIAISPKYKQDVEGEDALLLKDEHGLHTKYIHRMMQIEFINQGSMNFRFIPVLLPNATKEDVPTWLQNTHIYMWPENIKKILLRLLRQEELIAPPIGPLPKLSLMPI</sequence>